<feature type="signal peptide" evidence="1">
    <location>
        <begin position="1"/>
        <end position="25"/>
    </location>
</feature>
<dbReference type="Proteomes" id="UP000261905">
    <property type="component" value="Unassembled WGS sequence"/>
</dbReference>
<protein>
    <submittedName>
        <fullName evidence="2">Uncharacterized protein</fullName>
    </submittedName>
</protein>
<evidence type="ECO:0000256" key="1">
    <source>
        <dbReference type="SAM" id="SignalP"/>
    </source>
</evidence>
<keyword evidence="1" id="KW-0732">Signal</keyword>
<proteinExistence type="predicted"/>
<sequence length="112" mass="12363">MRTKRAMLTMLAVIMALIFTVPASASTPALQYPYGYTLVGGGDLTITGYATRGAYPGNNDVLLYKGSALHSKRDMFGIGHFSHTYYNLPAGTYYFFFPGNPWSISDVTFTFH</sequence>
<organism evidence="2 3">
    <name type="scientific">Paenibacillus paeoniae</name>
    <dbReference type="NCBI Taxonomy" id="2292705"/>
    <lineage>
        <taxon>Bacteria</taxon>
        <taxon>Bacillati</taxon>
        <taxon>Bacillota</taxon>
        <taxon>Bacilli</taxon>
        <taxon>Bacillales</taxon>
        <taxon>Paenibacillaceae</taxon>
        <taxon>Paenibacillus</taxon>
    </lineage>
</organism>
<feature type="chain" id="PRO_5016935183" evidence="1">
    <location>
        <begin position="26"/>
        <end position="112"/>
    </location>
</feature>
<dbReference type="AlphaFoldDB" id="A0A371PIY6"/>
<keyword evidence="3" id="KW-1185">Reference proteome</keyword>
<gene>
    <name evidence="2" type="ORF">DX130_03765</name>
</gene>
<evidence type="ECO:0000313" key="3">
    <source>
        <dbReference type="Proteomes" id="UP000261905"/>
    </source>
</evidence>
<dbReference type="OrthoDB" id="9833228at2"/>
<dbReference type="EMBL" id="QUBQ01000001">
    <property type="protein sequence ID" value="REK76186.1"/>
    <property type="molecule type" value="Genomic_DNA"/>
</dbReference>
<name>A0A371PIY6_9BACL</name>
<comment type="caution">
    <text evidence="2">The sequence shown here is derived from an EMBL/GenBank/DDBJ whole genome shotgun (WGS) entry which is preliminary data.</text>
</comment>
<reference evidence="2 3" key="1">
    <citation type="submission" date="2018-08" db="EMBL/GenBank/DDBJ databases">
        <title>Paenibacillus sp. M4BSY-1, whole genome shotgun sequence.</title>
        <authorList>
            <person name="Tuo L."/>
        </authorList>
    </citation>
    <scope>NUCLEOTIDE SEQUENCE [LARGE SCALE GENOMIC DNA]</scope>
    <source>
        <strain evidence="2 3">M4BSY-1</strain>
    </source>
</reference>
<dbReference type="RefSeq" id="WP_116042950.1">
    <property type="nucleotide sequence ID" value="NZ_QUBQ01000001.1"/>
</dbReference>
<accession>A0A371PIY6</accession>
<evidence type="ECO:0000313" key="2">
    <source>
        <dbReference type="EMBL" id="REK76186.1"/>
    </source>
</evidence>